<dbReference type="InterPro" id="IPR036188">
    <property type="entry name" value="FAD/NAD-bd_sf"/>
</dbReference>
<accession>A0ABT1H2M9</accession>
<organism evidence="7 8">
    <name type="scientific">Williamsia serinedens</name>
    <dbReference type="NCBI Taxonomy" id="391736"/>
    <lineage>
        <taxon>Bacteria</taxon>
        <taxon>Bacillati</taxon>
        <taxon>Actinomycetota</taxon>
        <taxon>Actinomycetes</taxon>
        <taxon>Mycobacteriales</taxon>
        <taxon>Nocardiaceae</taxon>
        <taxon>Williamsia</taxon>
    </lineage>
</organism>
<feature type="domain" description="FAD/NAD(P)-binding" evidence="5">
    <location>
        <begin position="5"/>
        <end position="314"/>
    </location>
</feature>
<evidence type="ECO:0000259" key="5">
    <source>
        <dbReference type="Pfam" id="PF07992"/>
    </source>
</evidence>
<dbReference type="SUPFAM" id="SSF51905">
    <property type="entry name" value="FAD/NAD(P)-binding domain"/>
    <property type="match status" value="2"/>
</dbReference>
<comment type="caution">
    <text evidence="7">The sequence shown here is derived from an EMBL/GenBank/DDBJ whole genome shotgun (WGS) entry which is preliminary data.</text>
</comment>
<dbReference type="EMBL" id="JAMTCG010000004">
    <property type="protein sequence ID" value="MCP2161426.1"/>
    <property type="molecule type" value="Genomic_DNA"/>
</dbReference>
<dbReference type="Pfam" id="PF07992">
    <property type="entry name" value="Pyr_redox_2"/>
    <property type="match status" value="1"/>
</dbReference>
<keyword evidence="8" id="KW-1185">Reference proteome</keyword>
<evidence type="ECO:0000313" key="7">
    <source>
        <dbReference type="EMBL" id="MCP2161426.1"/>
    </source>
</evidence>
<dbReference type="InterPro" id="IPR023753">
    <property type="entry name" value="FAD/NAD-binding_dom"/>
</dbReference>
<dbReference type="Gene3D" id="3.30.390.30">
    <property type="match status" value="1"/>
</dbReference>
<dbReference type="InterPro" id="IPR028202">
    <property type="entry name" value="Reductase_C"/>
</dbReference>
<feature type="domain" description="Reductase C-terminal" evidence="6">
    <location>
        <begin position="335"/>
        <end position="400"/>
    </location>
</feature>
<evidence type="ECO:0000256" key="2">
    <source>
        <dbReference type="ARBA" id="ARBA00022630"/>
    </source>
</evidence>
<dbReference type="PRINTS" id="PR00368">
    <property type="entry name" value="FADPNR"/>
</dbReference>
<dbReference type="PANTHER" id="PTHR43557">
    <property type="entry name" value="APOPTOSIS-INDUCING FACTOR 1"/>
    <property type="match status" value="1"/>
</dbReference>
<comment type="cofactor">
    <cofactor evidence="1">
        <name>FAD</name>
        <dbReference type="ChEBI" id="CHEBI:57692"/>
    </cofactor>
</comment>
<dbReference type="PRINTS" id="PR00411">
    <property type="entry name" value="PNDRDTASEI"/>
</dbReference>
<protein>
    <submittedName>
        <fullName evidence="7">Reductase C-terminal</fullName>
    </submittedName>
</protein>
<dbReference type="PANTHER" id="PTHR43557:SF2">
    <property type="entry name" value="RIESKE DOMAIN-CONTAINING PROTEIN-RELATED"/>
    <property type="match status" value="1"/>
</dbReference>
<name>A0ABT1H2M9_9NOCA</name>
<evidence type="ECO:0000256" key="1">
    <source>
        <dbReference type="ARBA" id="ARBA00001974"/>
    </source>
</evidence>
<evidence type="ECO:0000256" key="4">
    <source>
        <dbReference type="ARBA" id="ARBA00023002"/>
    </source>
</evidence>
<dbReference type="Gene3D" id="3.50.50.60">
    <property type="entry name" value="FAD/NAD(P)-binding domain"/>
    <property type="match status" value="2"/>
</dbReference>
<dbReference type="Proteomes" id="UP001205740">
    <property type="component" value="Unassembled WGS sequence"/>
</dbReference>
<keyword evidence="3" id="KW-0274">FAD</keyword>
<evidence type="ECO:0000256" key="3">
    <source>
        <dbReference type="ARBA" id="ARBA00022827"/>
    </source>
</evidence>
<dbReference type="InterPro" id="IPR016156">
    <property type="entry name" value="FAD/NAD-linked_Rdtase_dimer_sf"/>
</dbReference>
<keyword evidence="2" id="KW-0285">Flavoprotein</keyword>
<reference evidence="7 8" key="1">
    <citation type="submission" date="2022-06" db="EMBL/GenBank/DDBJ databases">
        <title>Genomic Encyclopedia of Archaeal and Bacterial Type Strains, Phase II (KMG-II): from individual species to whole genera.</title>
        <authorList>
            <person name="Goeker M."/>
        </authorList>
    </citation>
    <scope>NUCLEOTIDE SEQUENCE [LARGE SCALE GENOMIC DNA]</scope>
    <source>
        <strain evidence="7 8">DSM 45037</strain>
    </source>
</reference>
<gene>
    <name evidence="7" type="ORF">LX12_002621</name>
</gene>
<dbReference type="InterPro" id="IPR050446">
    <property type="entry name" value="FAD-oxidoreductase/Apoptosis"/>
</dbReference>
<keyword evidence="4" id="KW-0560">Oxidoreductase</keyword>
<evidence type="ECO:0000259" key="6">
    <source>
        <dbReference type="Pfam" id="PF14759"/>
    </source>
</evidence>
<evidence type="ECO:0000313" key="8">
    <source>
        <dbReference type="Proteomes" id="UP001205740"/>
    </source>
</evidence>
<sequence length="409" mass="42705">MGAGVVIVGAGLGGVRLAENLRQAGYSDPVTLVGKEPHLPYDRPPLSKAVLRGERGPVELKSREWYDDNHIALLLDTEVTSIDLDGHTVSVGSGETLAFESLVLATGLDPRFLPDDVLEGQEATSVAELGGVHVVRTADDVSALREELRDGVRIVVVGAGFIGCETAASLSTLGAQVTIVEPAPSVLHAALGREIGARVEKMHTDRGVTVRTGVGVTGLTVGDGAVRGVVLDDGSTLDTDLIVIGIGSIPITELAKSVGLTLADRAVGGGISCDSGGRTSVPGVYALGDVANWADESGEFGRRVEHWNHTVEQAKVLADVIAGTEKAATAPAVHYFWTDQFDVKIQCLGTPAADDDIHVVDEDGEKFLAYFSRDGKLTGVVGAGRAGAVMKMRKTVADAPPIEELLQKN</sequence>
<dbReference type="SUPFAM" id="SSF55424">
    <property type="entry name" value="FAD/NAD-linked reductases, dimerisation (C-terminal) domain"/>
    <property type="match status" value="1"/>
</dbReference>
<dbReference type="RefSeq" id="WP_253654984.1">
    <property type="nucleotide sequence ID" value="NZ_BAAAOE010000002.1"/>
</dbReference>
<dbReference type="Pfam" id="PF14759">
    <property type="entry name" value="Reductase_C"/>
    <property type="match status" value="1"/>
</dbReference>
<proteinExistence type="predicted"/>